<dbReference type="EMBL" id="CP001804">
    <property type="protein sequence ID" value="ACY12811.1"/>
    <property type="molecule type" value="Genomic_DNA"/>
</dbReference>
<dbReference type="GO" id="GO:0016787">
    <property type="term" value="F:hydrolase activity"/>
    <property type="evidence" value="ECO:0007669"/>
    <property type="project" value="InterPro"/>
</dbReference>
<reference evidence="2 3" key="1">
    <citation type="journal article" date="2010" name="Stand. Genomic Sci.">
        <title>Complete genome sequence of Haliangium ochraceum type strain (SMP-2).</title>
        <authorList>
            <consortium name="US DOE Joint Genome Institute (JGI-PGF)"/>
            <person name="Ivanova N."/>
            <person name="Daum C."/>
            <person name="Lang E."/>
            <person name="Abt B."/>
            <person name="Kopitz M."/>
            <person name="Saunders E."/>
            <person name="Lapidus A."/>
            <person name="Lucas S."/>
            <person name="Glavina Del Rio T."/>
            <person name="Nolan M."/>
            <person name="Tice H."/>
            <person name="Copeland A."/>
            <person name="Cheng J.F."/>
            <person name="Chen F."/>
            <person name="Bruce D."/>
            <person name="Goodwin L."/>
            <person name="Pitluck S."/>
            <person name="Mavromatis K."/>
            <person name="Pati A."/>
            <person name="Mikhailova N."/>
            <person name="Chen A."/>
            <person name="Palaniappan K."/>
            <person name="Land M."/>
            <person name="Hauser L."/>
            <person name="Chang Y.J."/>
            <person name="Jeffries C.D."/>
            <person name="Detter J.C."/>
            <person name="Brettin T."/>
            <person name="Rohde M."/>
            <person name="Goker M."/>
            <person name="Bristow J."/>
            <person name="Markowitz V."/>
            <person name="Eisen J.A."/>
            <person name="Hugenholtz P."/>
            <person name="Kyrpides N.C."/>
            <person name="Klenk H.P."/>
        </authorList>
    </citation>
    <scope>NUCLEOTIDE SEQUENCE [LARGE SCALE GENOMIC DNA]</scope>
    <source>
        <strain evidence="3">DSM 14365 / CIP 107738 / JCM 11303 / AJ 13395 / SMP-2</strain>
    </source>
</reference>
<feature type="domain" description="Calcineurin-like phosphoesterase" evidence="1">
    <location>
        <begin position="15"/>
        <end position="247"/>
    </location>
</feature>
<accession>D0LHE9</accession>
<dbReference type="Pfam" id="PF00149">
    <property type="entry name" value="Metallophos"/>
    <property type="match status" value="1"/>
</dbReference>
<dbReference type="SUPFAM" id="SSF56300">
    <property type="entry name" value="Metallo-dependent phosphatases"/>
    <property type="match status" value="1"/>
</dbReference>
<proteinExistence type="predicted"/>
<dbReference type="eggNOG" id="COG1409">
    <property type="taxonomic scope" value="Bacteria"/>
</dbReference>
<dbReference type="InterPro" id="IPR029052">
    <property type="entry name" value="Metallo-depent_PP-like"/>
</dbReference>
<dbReference type="InterPro" id="IPR052963">
    <property type="entry name" value="Pantetheine_PDE"/>
</dbReference>
<dbReference type="InterPro" id="IPR004843">
    <property type="entry name" value="Calcineurin-like_PHP"/>
</dbReference>
<evidence type="ECO:0000313" key="2">
    <source>
        <dbReference type="EMBL" id="ACY12811.1"/>
    </source>
</evidence>
<dbReference type="PANTHER" id="PTHR36492:SF2">
    <property type="entry name" value="[ACYL-CARRIER-PROTEIN] PHOSPHODIESTERASE PPTH"/>
    <property type="match status" value="1"/>
</dbReference>
<organism evidence="2 3">
    <name type="scientific">Haliangium ochraceum (strain DSM 14365 / JCM 11303 / SMP-2)</name>
    <dbReference type="NCBI Taxonomy" id="502025"/>
    <lineage>
        <taxon>Bacteria</taxon>
        <taxon>Pseudomonadati</taxon>
        <taxon>Myxococcota</taxon>
        <taxon>Polyangia</taxon>
        <taxon>Haliangiales</taxon>
        <taxon>Kofleriaceae</taxon>
        <taxon>Haliangium</taxon>
    </lineage>
</organism>
<dbReference type="STRING" id="502025.Hoch_0170"/>
<evidence type="ECO:0000259" key="1">
    <source>
        <dbReference type="Pfam" id="PF00149"/>
    </source>
</evidence>
<dbReference type="Proteomes" id="UP000001880">
    <property type="component" value="Chromosome"/>
</dbReference>
<sequence>MLWLAAPLARPCLVKLYAISDLHVGHPDNRGVLERTPAYPDDWLILGGDIGETARHLAYTLNILRERFARILWVPGNHELWTIPGRETLRGRAKYEALVEICRHFDVITPEDPYVVWPGEGGPHLLCPLFLLYDYTFGPDGVAPEQAVDWARETGIECADEVVLHPDPYESRAAWCAARCDETERRLERAVAEHDCPLVLINHFPLRRELAVLPRIPRFSVWCGTRRSEDWHTRFRADIVLYGHLHIRRTQHIDGVRFQEVSMGYPRQWQHRIAEEGAHLGAFLCPILP</sequence>
<name>D0LHE9_HALO1</name>
<dbReference type="KEGG" id="hoh:Hoch_0170"/>
<dbReference type="AlphaFoldDB" id="D0LHE9"/>
<evidence type="ECO:0000313" key="3">
    <source>
        <dbReference type="Proteomes" id="UP000001880"/>
    </source>
</evidence>
<protein>
    <submittedName>
        <fullName evidence="2">Metallophosphoesterase</fullName>
    </submittedName>
</protein>
<dbReference type="HOGENOM" id="CLU_057759_0_0_7"/>
<dbReference type="Gene3D" id="3.60.21.10">
    <property type="match status" value="1"/>
</dbReference>
<dbReference type="PANTHER" id="PTHR36492">
    <property type="match status" value="1"/>
</dbReference>
<keyword evidence="3" id="KW-1185">Reference proteome</keyword>
<gene>
    <name evidence="2" type="ordered locus">Hoch_0170</name>
</gene>